<organism evidence="3 4">
    <name type="scientific">Piloderma croceum (strain F 1598)</name>
    <dbReference type="NCBI Taxonomy" id="765440"/>
    <lineage>
        <taxon>Eukaryota</taxon>
        <taxon>Fungi</taxon>
        <taxon>Dikarya</taxon>
        <taxon>Basidiomycota</taxon>
        <taxon>Agaricomycotina</taxon>
        <taxon>Agaricomycetes</taxon>
        <taxon>Agaricomycetidae</taxon>
        <taxon>Atheliales</taxon>
        <taxon>Atheliaceae</taxon>
        <taxon>Piloderma</taxon>
    </lineage>
</organism>
<dbReference type="InterPro" id="IPR011320">
    <property type="entry name" value="RNase_H1_N"/>
</dbReference>
<dbReference type="OrthoDB" id="2329734at2759"/>
<evidence type="ECO:0000313" key="4">
    <source>
        <dbReference type="Proteomes" id="UP000054166"/>
    </source>
</evidence>
<reference evidence="4" key="2">
    <citation type="submission" date="2015-01" db="EMBL/GenBank/DDBJ databases">
        <title>Evolutionary Origins and Diversification of the Mycorrhizal Mutualists.</title>
        <authorList>
            <consortium name="DOE Joint Genome Institute"/>
            <consortium name="Mycorrhizal Genomics Consortium"/>
            <person name="Kohler A."/>
            <person name="Kuo A."/>
            <person name="Nagy L.G."/>
            <person name="Floudas D."/>
            <person name="Copeland A."/>
            <person name="Barry K.W."/>
            <person name="Cichocki N."/>
            <person name="Veneault-Fourrey C."/>
            <person name="LaButti K."/>
            <person name="Lindquist E.A."/>
            <person name="Lipzen A."/>
            <person name="Lundell T."/>
            <person name="Morin E."/>
            <person name="Murat C."/>
            <person name="Riley R."/>
            <person name="Ohm R."/>
            <person name="Sun H."/>
            <person name="Tunlid A."/>
            <person name="Henrissat B."/>
            <person name="Grigoriev I.V."/>
            <person name="Hibbett D.S."/>
            <person name="Martin F."/>
        </authorList>
    </citation>
    <scope>NUCLEOTIDE SEQUENCE [LARGE SCALE GENOMIC DNA]</scope>
    <source>
        <strain evidence="4">F 1598</strain>
    </source>
</reference>
<dbReference type="Proteomes" id="UP000054166">
    <property type="component" value="Unassembled WGS sequence"/>
</dbReference>
<dbReference type="EMBL" id="KN832999">
    <property type="protein sequence ID" value="KIM81352.1"/>
    <property type="molecule type" value="Genomic_DNA"/>
</dbReference>
<feature type="compositionally biased region" description="Low complexity" evidence="1">
    <location>
        <begin position="209"/>
        <end position="231"/>
    </location>
</feature>
<dbReference type="Gene3D" id="3.40.970.10">
    <property type="entry name" value="Ribonuclease H1, N-terminal domain"/>
    <property type="match status" value="1"/>
</dbReference>
<dbReference type="InterPro" id="IPR037056">
    <property type="entry name" value="RNase_H1_N_sf"/>
</dbReference>
<dbReference type="AlphaFoldDB" id="A0A0C3BVG3"/>
<protein>
    <recommendedName>
        <fullName evidence="2">Ribonuclease H1 N-terminal domain-containing protein</fullName>
    </recommendedName>
</protein>
<keyword evidence="4" id="KW-1185">Reference proteome</keyword>
<evidence type="ECO:0000259" key="2">
    <source>
        <dbReference type="Pfam" id="PF01693"/>
    </source>
</evidence>
<evidence type="ECO:0000313" key="3">
    <source>
        <dbReference type="EMBL" id="KIM81352.1"/>
    </source>
</evidence>
<gene>
    <name evidence="3" type="ORF">PILCRDRAFT_8718</name>
</gene>
<feature type="region of interest" description="Disordered" evidence="1">
    <location>
        <begin position="162"/>
        <end position="248"/>
    </location>
</feature>
<dbReference type="InParanoid" id="A0A0C3BVG3"/>
<name>A0A0C3BVG3_PILCF</name>
<dbReference type="HOGENOM" id="CLU_866312_0_0_1"/>
<feature type="compositionally biased region" description="Basic and acidic residues" evidence="1">
    <location>
        <begin position="176"/>
        <end position="189"/>
    </location>
</feature>
<sequence>MVRQAQVDSTTLLINSMARVEISGNRSARRVGPDLVYDISDSDSGLEATADQPPVPGVHRPPPRVTDGSGDPERRYYIPPPDPNLIGPRWVVWSGIEPGIYDNWPEAKSQVDAMSFATHKKFKHPQQAWEQYEFGCVSNMVHQLPYHPPLVAAIGVRIPSPASHLHSTPASSPRRPNREPERWIPRDPEDQPCLIDTRTIRRNFSVDMSAGTRSPSAAPTSPSNSTSRPGNQHLSTVPIRQASPSSTPAAVRQTCASALTPDHQRVSHPMSTTTVPSLQITSQGSMSGASAANLIMPPTWIVDIGDPWNGLAKTFVVFHGVVPGIYSTWYVLAFAEGVRYSNPRHFKE</sequence>
<dbReference type="InterPro" id="IPR009027">
    <property type="entry name" value="Ribosomal_bL9/RNase_H1_N"/>
</dbReference>
<feature type="compositionally biased region" description="Pro residues" evidence="1">
    <location>
        <begin position="53"/>
        <end position="64"/>
    </location>
</feature>
<reference evidence="3 4" key="1">
    <citation type="submission" date="2014-04" db="EMBL/GenBank/DDBJ databases">
        <authorList>
            <consortium name="DOE Joint Genome Institute"/>
            <person name="Kuo A."/>
            <person name="Tarkka M."/>
            <person name="Buscot F."/>
            <person name="Kohler A."/>
            <person name="Nagy L.G."/>
            <person name="Floudas D."/>
            <person name="Copeland A."/>
            <person name="Barry K.W."/>
            <person name="Cichocki N."/>
            <person name="Veneault-Fourrey C."/>
            <person name="LaButti K."/>
            <person name="Lindquist E.A."/>
            <person name="Lipzen A."/>
            <person name="Lundell T."/>
            <person name="Morin E."/>
            <person name="Murat C."/>
            <person name="Sun H."/>
            <person name="Tunlid A."/>
            <person name="Henrissat B."/>
            <person name="Grigoriev I.V."/>
            <person name="Hibbett D.S."/>
            <person name="Martin F."/>
            <person name="Nordberg H.P."/>
            <person name="Cantor M.N."/>
            <person name="Hua S.X."/>
        </authorList>
    </citation>
    <scope>NUCLEOTIDE SEQUENCE [LARGE SCALE GENOMIC DNA]</scope>
    <source>
        <strain evidence="3 4">F 1598</strain>
    </source>
</reference>
<feature type="domain" description="Ribonuclease H1 N-terminal" evidence="2">
    <location>
        <begin position="91"/>
        <end position="130"/>
    </location>
</feature>
<dbReference type="SUPFAM" id="SSF55658">
    <property type="entry name" value="L9 N-domain-like"/>
    <property type="match status" value="1"/>
</dbReference>
<accession>A0A0C3BVG3</accession>
<dbReference type="Pfam" id="PF01693">
    <property type="entry name" value="Cauli_VI"/>
    <property type="match status" value="1"/>
</dbReference>
<feature type="region of interest" description="Disordered" evidence="1">
    <location>
        <begin position="43"/>
        <end position="80"/>
    </location>
</feature>
<proteinExistence type="predicted"/>
<evidence type="ECO:0000256" key="1">
    <source>
        <dbReference type="SAM" id="MobiDB-lite"/>
    </source>
</evidence>